<protein>
    <recommendedName>
        <fullName evidence="3">Aspartyl protease</fullName>
    </recommendedName>
</protein>
<name>A0ABX0U508_9SPHN</name>
<dbReference type="InterPro" id="IPR036034">
    <property type="entry name" value="PDZ_sf"/>
</dbReference>
<dbReference type="Gene3D" id="2.40.70.10">
    <property type="entry name" value="Acid Proteases"/>
    <property type="match status" value="2"/>
</dbReference>
<dbReference type="Proteomes" id="UP000788153">
    <property type="component" value="Unassembled WGS sequence"/>
</dbReference>
<organism evidence="1 2">
    <name type="scientific">Sphingomonas japonica</name>
    <dbReference type="NCBI Taxonomy" id="511662"/>
    <lineage>
        <taxon>Bacteria</taxon>
        <taxon>Pseudomonadati</taxon>
        <taxon>Pseudomonadota</taxon>
        <taxon>Alphaproteobacteria</taxon>
        <taxon>Sphingomonadales</taxon>
        <taxon>Sphingomonadaceae</taxon>
        <taxon>Sphingomonas</taxon>
    </lineage>
</organism>
<dbReference type="SUPFAM" id="SSF50156">
    <property type="entry name" value="PDZ domain-like"/>
    <property type="match status" value="1"/>
</dbReference>
<dbReference type="InterPro" id="IPR021109">
    <property type="entry name" value="Peptidase_aspartic_dom_sf"/>
</dbReference>
<sequence>MATVDRRMILRTLAITPVAGIPLAAARQAPIIANMRVAQRRALIDVQFRDGPPHAFLIDTGGFHSLIDERLARELKLRSLGGIGMRGLGGLENMTLYRAPEVVFGGAVRQRDVTFGGLRDPRFGAGVQGTLAAGVFTVVDSDLDFDAGEWRLWPEGRPDRAGFVKLPAKITAPAAREGSPKIIAEGVLGGRTLRFLLDTGAPKAINLFGPAARASGLWDANMPQAVIRPFGIGGAAPLGRLVRAEAIAIGPLRFERPLVQLHQPGSRGGNGFDGIIGLDILQRMNLSTDTKARTLWAMPNRQPAYEERYGLSGMWVDAKGDSVVVRAVGARSPAAEAGIAEGDRIVGMPVAQVIRAISQDPDTVVPLTVERGGKRRTAEVRLRRFL</sequence>
<evidence type="ECO:0000313" key="2">
    <source>
        <dbReference type="Proteomes" id="UP000788153"/>
    </source>
</evidence>
<dbReference type="Pfam" id="PF13650">
    <property type="entry name" value="Asp_protease_2"/>
    <property type="match status" value="1"/>
</dbReference>
<reference evidence="1 2" key="1">
    <citation type="submission" date="2020-03" db="EMBL/GenBank/DDBJ databases">
        <title>Genomic Encyclopedia of Type Strains, Phase IV (KMG-IV): sequencing the most valuable type-strain genomes for metagenomic binning, comparative biology and taxonomic classification.</title>
        <authorList>
            <person name="Goeker M."/>
        </authorList>
    </citation>
    <scope>NUCLEOTIDE SEQUENCE [LARGE SCALE GENOMIC DNA]</scope>
    <source>
        <strain evidence="1 2">DSM 22753</strain>
    </source>
</reference>
<gene>
    <name evidence="1" type="ORF">FHT01_002677</name>
</gene>
<evidence type="ECO:0000313" key="1">
    <source>
        <dbReference type="EMBL" id="NIJ25135.1"/>
    </source>
</evidence>
<dbReference type="RefSeq" id="WP_140047595.1">
    <property type="nucleotide sequence ID" value="NZ_BAAAEV010000001.1"/>
</dbReference>
<proteinExistence type="predicted"/>
<accession>A0ABX0U508</accession>
<dbReference type="EMBL" id="JAASQP010000001">
    <property type="protein sequence ID" value="NIJ25135.1"/>
    <property type="molecule type" value="Genomic_DNA"/>
</dbReference>
<comment type="caution">
    <text evidence="1">The sequence shown here is derived from an EMBL/GenBank/DDBJ whole genome shotgun (WGS) entry which is preliminary data.</text>
</comment>
<dbReference type="Gene3D" id="2.30.42.10">
    <property type="match status" value="1"/>
</dbReference>
<keyword evidence="2" id="KW-1185">Reference proteome</keyword>
<dbReference type="SUPFAM" id="SSF50630">
    <property type="entry name" value="Acid proteases"/>
    <property type="match status" value="1"/>
</dbReference>
<evidence type="ECO:0008006" key="3">
    <source>
        <dbReference type="Google" id="ProtNLM"/>
    </source>
</evidence>